<dbReference type="RefSeq" id="WP_315648425.1">
    <property type="nucleotide sequence ID" value="NZ_JAVXZY010000001.1"/>
</dbReference>
<name>A0ABU3P8Q7_9BURK</name>
<evidence type="ECO:0008006" key="4">
    <source>
        <dbReference type="Google" id="ProtNLM"/>
    </source>
</evidence>
<reference evidence="2" key="1">
    <citation type="submission" date="2023-09" db="EMBL/GenBank/DDBJ databases">
        <title>Paucibacter sp. APW11 Genome sequencing and assembly.</title>
        <authorList>
            <person name="Kim I."/>
        </authorList>
    </citation>
    <scope>NUCLEOTIDE SEQUENCE</scope>
    <source>
        <strain evidence="2">APW11</strain>
    </source>
</reference>
<accession>A0ABU3P8Q7</accession>
<gene>
    <name evidence="2" type="ORF">RQP53_02430</name>
</gene>
<dbReference type="Proteomes" id="UP001246372">
    <property type="component" value="Unassembled WGS sequence"/>
</dbReference>
<feature type="transmembrane region" description="Helical" evidence="1">
    <location>
        <begin position="121"/>
        <end position="144"/>
    </location>
</feature>
<proteinExistence type="predicted"/>
<organism evidence="2 3">
    <name type="scientific">Roseateles aquae</name>
    <dbReference type="NCBI Taxonomy" id="3077235"/>
    <lineage>
        <taxon>Bacteria</taxon>
        <taxon>Pseudomonadati</taxon>
        <taxon>Pseudomonadota</taxon>
        <taxon>Betaproteobacteria</taxon>
        <taxon>Burkholderiales</taxon>
        <taxon>Sphaerotilaceae</taxon>
        <taxon>Roseateles</taxon>
    </lineage>
</organism>
<feature type="transmembrane region" description="Helical" evidence="1">
    <location>
        <begin position="82"/>
        <end position="101"/>
    </location>
</feature>
<sequence length="150" mass="15994">MVHCTNCDAELGSKALGCVHCGAALDGALGWRPSGAMPLYRFEEAEEEVSEAPFVACFLAVVQLLPLYRLSVNCLQSCRDNFLTPATGMLAFLVLITLIAIVRGRREVRRRAAGGQVHSLLLRLCALITLLSLGVLAGSAVIWAGGLLGR</sequence>
<evidence type="ECO:0000313" key="2">
    <source>
        <dbReference type="EMBL" id="MDT8998126.1"/>
    </source>
</evidence>
<keyword evidence="1" id="KW-1133">Transmembrane helix</keyword>
<comment type="caution">
    <text evidence="2">The sequence shown here is derived from an EMBL/GenBank/DDBJ whole genome shotgun (WGS) entry which is preliminary data.</text>
</comment>
<evidence type="ECO:0000256" key="1">
    <source>
        <dbReference type="SAM" id="Phobius"/>
    </source>
</evidence>
<keyword evidence="3" id="KW-1185">Reference proteome</keyword>
<evidence type="ECO:0000313" key="3">
    <source>
        <dbReference type="Proteomes" id="UP001246372"/>
    </source>
</evidence>
<keyword evidence="1" id="KW-0472">Membrane</keyword>
<keyword evidence="1" id="KW-0812">Transmembrane</keyword>
<protein>
    <recommendedName>
        <fullName evidence="4">Zinc ribbon domain-containing protein</fullName>
    </recommendedName>
</protein>
<dbReference type="EMBL" id="JAVXZY010000001">
    <property type="protein sequence ID" value="MDT8998126.1"/>
    <property type="molecule type" value="Genomic_DNA"/>
</dbReference>